<dbReference type="PROSITE" id="PS00595">
    <property type="entry name" value="AA_TRANSFER_CLASS_5"/>
    <property type="match status" value="1"/>
</dbReference>
<dbReference type="InterPro" id="IPR015421">
    <property type="entry name" value="PyrdxlP-dep_Trfase_major"/>
</dbReference>
<proteinExistence type="inferred from homology"/>
<organism evidence="12">
    <name type="scientific">Schaalia odontolytica</name>
    <dbReference type="NCBI Taxonomy" id="1660"/>
    <lineage>
        <taxon>Bacteria</taxon>
        <taxon>Bacillati</taxon>
        <taxon>Actinomycetota</taxon>
        <taxon>Actinomycetes</taxon>
        <taxon>Actinomycetales</taxon>
        <taxon>Actinomycetaceae</taxon>
        <taxon>Schaalia</taxon>
    </lineage>
</organism>
<dbReference type="InterPro" id="IPR015422">
    <property type="entry name" value="PyrdxlP-dep_Trfase_small"/>
</dbReference>
<evidence type="ECO:0000256" key="4">
    <source>
        <dbReference type="ARBA" id="ARBA00022679"/>
    </source>
</evidence>
<dbReference type="InterPro" id="IPR000192">
    <property type="entry name" value="Aminotrans_V_dom"/>
</dbReference>
<dbReference type="PANTHER" id="PTHR11601">
    <property type="entry name" value="CYSTEINE DESULFURYLASE FAMILY MEMBER"/>
    <property type="match status" value="1"/>
</dbReference>
<dbReference type="EC" id="2.8.1.7" evidence="3"/>
<keyword evidence="5" id="KW-0479">Metal-binding</keyword>
<name>A0A6N2T960_9ACTO</name>
<dbReference type="PANTHER" id="PTHR11601:SF34">
    <property type="entry name" value="CYSTEINE DESULFURASE"/>
    <property type="match status" value="1"/>
</dbReference>
<evidence type="ECO:0000256" key="1">
    <source>
        <dbReference type="ARBA" id="ARBA00001933"/>
    </source>
</evidence>
<comment type="catalytic activity">
    <reaction evidence="9">
        <text>(sulfur carrier)-H + L-cysteine = (sulfur carrier)-SH + L-alanine</text>
        <dbReference type="Rhea" id="RHEA:43892"/>
        <dbReference type="Rhea" id="RHEA-COMP:14737"/>
        <dbReference type="Rhea" id="RHEA-COMP:14739"/>
        <dbReference type="ChEBI" id="CHEBI:29917"/>
        <dbReference type="ChEBI" id="CHEBI:35235"/>
        <dbReference type="ChEBI" id="CHEBI:57972"/>
        <dbReference type="ChEBI" id="CHEBI:64428"/>
        <dbReference type="EC" id="2.8.1.7"/>
    </reaction>
</comment>
<dbReference type="Gene3D" id="3.90.1150.10">
    <property type="entry name" value="Aspartate Aminotransferase, domain 1"/>
    <property type="match status" value="1"/>
</dbReference>
<dbReference type="PIRSF" id="PIRSF005572">
    <property type="entry name" value="NifS"/>
    <property type="match status" value="1"/>
</dbReference>
<dbReference type="InterPro" id="IPR015424">
    <property type="entry name" value="PyrdxlP-dep_Trfase"/>
</dbReference>
<dbReference type="GO" id="GO:0046872">
    <property type="term" value="F:metal ion binding"/>
    <property type="evidence" value="ECO:0007669"/>
    <property type="project" value="UniProtKB-KW"/>
</dbReference>
<evidence type="ECO:0000256" key="3">
    <source>
        <dbReference type="ARBA" id="ARBA00012239"/>
    </source>
</evidence>
<keyword evidence="4 12" id="KW-0808">Transferase</keyword>
<dbReference type="SUPFAM" id="SSF53383">
    <property type="entry name" value="PLP-dependent transferases"/>
    <property type="match status" value="1"/>
</dbReference>
<evidence type="ECO:0000259" key="11">
    <source>
        <dbReference type="Pfam" id="PF00266"/>
    </source>
</evidence>
<evidence type="ECO:0000256" key="7">
    <source>
        <dbReference type="ARBA" id="ARBA00023004"/>
    </source>
</evidence>
<keyword evidence="8" id="KW-0411">Iron-sulfur</keyword>
<dbReference type="InterPro" id="IPR016454">
    <property type="entry name" value="Cysteine_dSase"/>
</dbReference>
<feature type="domain" description="Aminotransferase class V" evidence="11">
    <location>
        <begin position="3"/>
        <end position="372"/>
    </location>
</feature>
<dbReference type="InterPro" id="IPR020578">
    <property type="entry name" value="Aminotrans_V_PyrdxlP_BS"/>
</dbReference>
<dbReference type="Gene3D" id="3.40.640.10">
    <property type="entry name" value="Type I PLP-dependent aspartate aminotransferase-like (Major domain)"/>
    <property type="match status" value="1"/>
</dbReference>
<keyword evidence="6" id="KW-0663">Pyridoxal phosphate</keyword>
<dbReference type="Gene3D" id="1.10.260.50">
    <property type="match status" value="1"/>
</dbReference>
<evidence type="ECO:0000313" key="12">
    <source>
        <dbReference type="EMBL" id="VYT01329.1"/>
    </source>
</evidence>
<dbReference type="AlphaFoldDB" id="A0A6N2T960"/>
<accession>A0A6N2T960</accession>
<dbReference type="GO" id="GO:0031071">
    <property type="term" value="F:cysteine desulfurase activity"/>
    <property type="evidence" value="ECO:0007669"/>
    <property type="project" value="UniProtKB-EC"/>
</dbReference>
<comment type="similarity">
    <text evidence="2">Belongs to the class-V pyridoxal-phosphate-dependent aminotransferase family. NifS/IscS subfamily.</text>
</comment>
<protein>
    <recommendedName>
        <fullName evidence="3">cysteine desulfurase</fullName>
        <ecNumber evidence="3">2.8.1.7</ecNumber>
    </recommendedName>
</protein>
<sequence>MSHYLDHAGSTPLAPGVRQAWLDAQDALSRRPGNPAALHAGGRSAKRLLEDARERVGAAVGASRAEVVFTSGATESDALALVAASRGMRGADAARVDVWMSPVEHDAVHEQGVVLRREGFTPRTFAVNSSGRVEYTNLGPAEFERAALMSMTWVCSELGTIEPVGEFASFVHDALVDQAPLLHSDAAQAIGYCDVNFAQSGLDLLSIGGHKVGAPVGTGALIVRRGITMVTDRPGGGHERGIRSGTPDVAGACALAAALEFAVEHRLERVQRAQKLRERLISGLPQGVCLSVDPATASAAIIHLLIPTHHPEAVLLAMDMAGVDVSAGSACHAGVTRPSRVVMALGYSENQALGVLRVSTGMETTVEDIDAFLRALPAAIRAGQTLDERDRMDA</sequence>
<dbReference type="EMBL" id="CACRSM010000002">
    <property type="protein sequence ID" value="VYT01329.1"/>
    <property type="molecule type" value="Genomic_DNA"/>
</dbReference>
<evidence type="ECO:0000256" key="8">
    <source>
        <dbReference type="ARBA" id="ARBA00023014"/>
    </source>
</evidence>
<gene>
    <name evidence="12" type="primary">iscS</name>
    <name evidence="12" type="ORF">AOLFYP35_01207</name>
</gene>
<evidence type="ECO:0000256" key="10">
    <source>
        <dbReference type="RuleBase" id="RU004504"/>
    </source>
</evidence>
<dbReference type="Pfam" id="PF00266">
    <property type="entry name" value="Aminotran_5"/>
    <property type="match status" value="1"/>
</dbReference>
<keyword evidence="7" id="KW-0408">Iron</keyword>
<evidence type="ECO:0000256" key="5">
    <source>
        <dbReference type="ARBA" id="ARBA00022723"/>
    </source>
</evidence>
<evidence type="ECO:0000256" key="6">
    <source>
        <dbReference type="ARBA" id="ARBA00022898"/>
    </source>
</evidence>
<dbReference type="GO" id="GO:0051536">
    <property type="term" value="F:iron-sulfur cluster binding"/>
    <property type="evidence" value="ECO:0007669"/>
    <property type="project" value="UniProtKB-KW"/>
</dbReference>
<evidence type="ECO:0000256" key="9">
    <source>
        <dbReference type="ARBA" id="ARBA00050776"/>
    </source>
</evidence>
<evidence type="ECO:0000256" key="2">
    <source>
        <dbReference type="ARBA" id="ARBA00006490"/>
    </source>
</evidence>
<reference evidence="12" key="1">
    <citation type="submission" date="2019-11" db="EMBL/GenBank/DDBJ databases">
        <authorList>
            <person name="Feng L."/>
        </authorList>
    </citation>
    <scope>NUCLEOTIDE SEQUENCE</scope>
    <source>
        <strain evidence="12">AodontolyticusLFYP35</strain>
    </source>
</reference>
<comment type="cofactor">
    <cofactor evidence="1 10">
        <name>pyridoxal 5'-phosphate</name>
        <dbReference type="ChEBI" id="CHEBI:597326"/>
    </cofactor>
</comment>